<keyword evidence="2" id="KW-1185">Reference proteome</keyword>
<accession>A0A6G1HF44</accession>
<protein>
    <submittedName>
        <fullName evidence="1">Uncharacterized protein</fullName>
    </submittedName>
</protein>
<proteinExistence type="predicted"/>
<gene>
    <name evidence="1" type="ORF">K402DRAFT_389083</name>
</gene>
<dbReference type="AlphaFoldDB" id="A0A6G1HF44"/>
<evidence type="ECO:0000313" key="1">
    <source>
        <dbReference type="EMBL" id="KAF1991704.1"/>
    </source>
</evidence>
<evidence type="ECO:0000313" key="2">
    <source>
        <dbReference type="Proteomes" id="UP000800041"/>
    </source>
</evidence>
<dbReference type="EMBL" id="ML977139">
    <property type="protein sequence ID" value="KAF1991704.1"/>
    <property type="molecule type" value="Genomic_DNA"/>
</dbReference>
<reference evidence="1" key="1">
    <citation type="journal article" date="2020" name="Stud. Mycol.">
        <title>101 Dothideomycetes genomes: a test case for predicting lifestyles and emergence of pathogens.</title>
        <authorList>
            <person name="Haridas S."/>
            <person name="Albert R."/>
            <person name="Binder M."/>
            <person name="Bloem J."/>
            <person name="Labutti K."/>
            <person name="Salamov A."/>
            <person name="Andreopoulos B."/>
            <person name="Baker S."/>
            <person name="Barry K."/>
            <person name="Bills G."/>
            <person name="Bluhm B."/>
            <person name="Cannon C."/>
            <person name="Castanera R."/>
            <person name="Culley D."/>
            <person name="Daum C."/>
            <person name="Ezra D."/>
            <person name="Gonzalez J."/>
            <person name="Henrissat B."/>
            <person name="Kuo A."/>
            <person name="Liang C."/>
            <person name="Lipzen A."/>
            <person name="Lutzoni F."/>
            <person name="Magnuson J."/>
            <person name="Mondo S."/>
            <person name="Nolan M."/>
            <person name="Ohm R."/>
            <person name="Pangilinan J."/>
            <person name="Park H.-J."/>
            <person name="Ramirez L."/>
            <person name="Alfaro M."/>
            <person name="Sun H."/>
            <person name="Tritt A."/>
            <person name="Yoshinaga Y."/>
            <person name="Zwiers L.-H."/>
            <person name="Turgeon B."/>
            <person name="Goodwin S."/>
            <person name="Spatafora J."/>
            <person name="Crous P."/>
            <person name="Grigoriev I."/>
        </authorList>
    </citation>
    <scope>NUCLEOTIDE SEQUENCE</scope>
    <source>
        <strain evidence="1">CBS 113979</strain>
    </source>
</reference>
<organism evidence="1 2">
    <name type="scientific">Aulographum hederae CBS 113979</name>
    <dbReference type="NCBI Taxonomy" id="1176131"/>
    <lineage>
        <taxon>Eukaryota</taxon>
        <taxon>Fungi</taxon>
        <taxon>Dikarya</taxon>
        <taxon>Ascomycota</taxon>
        <taxon>Pezizomycotina</taxon>
        <taxon>Dothideomycetes</taxon>
        <taxon>Pleosporomycetidae</taxon>
        <taxon>Aulographales</taxon>
        <taxon>Aulographaceae</taxon>
    </lineage>
</organism>
<name>A0A6G1HF44_9PEZI</name>
<dbReference type="Proteomes" id="UP000800041">
    <property type="component" value="Unassembled WGS sequence"/>
</dbReference>
<sequence length="84" mass="9610">MNTCLSTYSLLTISQMLRAYCVYMPTPRVQRFADVSAPQVTNADKWYEVRICEGPMHLPSFLPLPSTVRFLSAFSYRHTSPSMT</sequence>